<gene>
    <name evidence="1" type="ORF">LOK49_LG13G02590</name>
</gene>
<protein>
    <submittedName>
        <fullName evidence="1">L-type lectin-domain containing receptor kinase IX.1</fullName>
    </submittedName>
</protein>
<keyword evidence="1" id="KW-0418">Kinase</keyword>
<sequence>MVSETHQVLAWNFTSIELPNKSLGTENNLGVKVAIPVIYGLLFLAIFALPFVLRALRIQRERLARKVDIEVMIAAANGPQLFPYKKLSKATRNFSNDNLLGTGGFGSVYKWVMSKPPTTIAVRKFNATSKHGLLAFHFPFINIDNTAFILIGLILH</sequence>
<keyword evidence="1" id="KW-0675">Receptor</keyword>
<proteinExistence type="predicted"/>
<accession>A0ACC0FNU7</accession>
<keyword evidence="2" id="KW-1185">Reference proteome</keyword>
<organism evidence="1 2">
    <name type="scientific">Camellia lanceoleosa</name>
    <dbReference type="NCBI Taxonomy" id="1840588"/>
    <lineage>
        <taxon>Eukaryota</taxon>
        <taxon>Viridiplantae</taxon>
        <taxon>Streptophyta</taxon>
        <taxon>Embryophyta</taxon>
        <taxon>Tracheophyta</taxon>
        <taxon>Spermatophyta</taxon>
        <taxon>Magnoliopsida</taxon>
        <taxon>eudicotyledons</taxon>
        <taxon>Gunneridae</taxon>
        <taxon>Pentapetalae</taxon>
        <taxon>asterids</taxon>
        <taxon>Ericales</taxon>
        <taxon>Theaceae</taxon>
        <taxon>Camellia</taxon>
    </lineage>
</organism>
<keyword evidence="1" id="KW-0808">Transferase</keyword>
<dbReference type="EMBL" id="CM045771">
    <property type="protein sequence ID" value="KAI7989782.1"/>
    <property type="molecule type" value="Genomic_DNA"/>
</dbReference>
<dbReference type="Proteomes" id="UP001060215">
    <property type="component" value="Chromosome 14"/>
</dbReference>
<evidence type="ECO:0000313" key="1">
    <source>
        <dbReference type="EMBL" id="KAI7989782.1"/>
    </source>
</evidence>
<comment type="caution">
    <text evidence="1">The sequence shown here is derived from an EMBL/GenBank/DDBJ whole genome shotgun (WGS) entry which is preliminary data.</text>
</comment>
<reference evidence="1 2" key="1">
    <citation type="journal article" date="2022" name="Plant J.">
        <title>Chromosome-level genome of Camellia lanceoleosa provides a valuable resource for understanding genome evolution and self-incompatibility.</title>
        <authorList>
            <person name="Gong W."/>
            <person name="Xiao S."/>
            <person name="Wang L."/>
            <person name="Liao Z."/>
            <person name="Chang Y."/>
            <person name="Mo W."/>
            <person name="Hu G."/>
            <person name="Li W."/>
            <person name="Zhao G."/>
            <person name="Zhu H."/>
            <person name="Hu X."/>
            <person name="Ji K."/>
            <person name="Xiang X."/>
            <person name="Song Q."/>
            <person name="Yuan D."/>
            <person name="Jin S."/>
            <person name="Zhang L."/>
        </authorList>
    </citation>
    <scope>NUCLEOTIDE SEQUENCE [LARGE SCALE GENOMIC DNA]</scope>
    <source>
        <strain evidence="1">SQ_2022a</strain>
    </source>
</reference>
<name>A0ACC0FNU7_9ERIC</name>
<evidence type="ECO:0000313" key="2">
    <source>
        <dbReference type="Proteomes" id="UP001060215"/>
    </source>
</evidence>